<dbReference type="CDD" id="cd00093">
    <property type="entry name" value="HTH_XRE"/>
    <property type="match status" value="1"/>
</dbReference>
<organism evidence="3 4">
    <name type="scientific">Phytomonospora endophytica</name>
    <dbReference type="NCBI Taxonomy" id="714109"/>
    <lineage>
        <taxon>Bacteria</taxon>
        <taxon>Bacillati</taxon>
        <taxon>Actinomycetota</taxon>
        <taxon>Actinomycetes</taxon>
        <taxon>Micromonosporales</taxon>
        <taxon>Micromonosporaceae</taxon>
        <taxon>Phytomonospora</taxon>
    </lineage>
</organism>
<dbReference type="EMBL" id="JACHGT010000017">
    <property type="protein sequence ID" value="MBB6038578.1"/>
    <property type="molecule type" value="Genomic_DNA"/>
</dbReference>
<dbReference type="AlphaFoldDB" id="A0A841FXY5"/>
<dbReference type="RefSeq" id="WP_184791365.1">
    <property type="nucleotide sequence ID" value="NZ_BONT01000069.1"/>
</dbReference>
<evidence type="ECO:0000256" key="1">
    <source>
        <dbReference type="SAM" id="MobiDB-lite"/>
    </source>
</evidence>
<feature type="region of interest" description="Disordered" evidence="1">
    <location>
        <begin position="1"/>
        <end position="20"/>
    </location>
</feature>
<sequence>MADNLMPRQSAKPKASDPDFTLTQLGNALRRLREGSGSEHTLTYVADATGYNRHSLRKLERGELKNPQRLIVEGLCRFYRASPATTAELMRMLVPGDRRGYWQPYGRGMSQKFRPFADAERDAAAIQSWECEYIPGLLQTDEYMRLVQAAELPIAPSTAEDVRLFRLQRQRLLDERTPYPRIQYVIGEAAIRYLDDHPDIQERQLQRLRAAASRPAVDVLIARGLHPTMGTSFTIMIPGPPAAGRPFVYLEALDGCRYVEARDIVSTFVEAFNRLCTMAVPIEEYQR</sequence>
<reference evidence="3 4" key="1">
    <citation type="submission" date="2020-08" db="EMBL/GenBank/DDBJ databases">
        <title>Genomic Encyclopedia of Type Strains, Phase IV (KMG-IV): sequencing the most valuable type-strain genomes for metagenomic binning, comparative biology and taxonomic classification.</title>
        <authorList>
            <person name="Goeker M."/>
        </authorList>
    </citation>
    <scope>NUCLEOTIDE SEQUENCE [LARGE SCALE GENOMIC DNA]</scope>
    <source>
        <strain evidence="3 4">YIM 65646</strain>
    </source>
</reference>
<dbReference type="Gene3D" id="1.10.260.40">
    <property type="entry name" value="lambda repressor-like DNA-binding domains"/>
    <property type="match status" value="1"/>
</dbReference>
<evidence type="ECO:0000313" key="3">
    <source>
        <dbReference type="EMBL" id="MBB6038578.1"/>
    </source>
</evidence>
<dbReference type="InterPro" id="IPR010982">
    <property type="entry name" value="Lambda_DNA-bd_dom_sf"/>
</dbReference>
<dbReference type="InterPro" id="IPR001387">
    <property type="entry name" value="Cro/C1-type_HTH"/>
</dbReference>
<keyword evidence="4" id="KW-1185">Reference proteome</keyword>
<dbReference type="Pfam" id="PF19054">
    <property type="entry name" value="DUF5753"/>
    <property type="match status" value="1"/>
</dbReference>
<dbReference type="Pfam" id="PF13560">
    <property type="entry name" value="HTH_31"/>
    <property type="match status" value="1"/>
</dbReference>
<dbReference type="GO" id="GO:0003677">
    <property type="term" value="F:DNA binding"/>
    <property type="evidence" value="ECO:0007669"/>
    <property type="project" value="InterPro"/>
</dbReference>
<evidence type="ECO:0000259" key="2">
    <source>
        <dbReference type="Pfam" id="PF19054"/>
    </source>
</evidence>
<comment type="caution">
    <text evidence="3">The sequence shown here is derived from an EMBL/GenBank/DDBJ whole genome shotgun (WGS) entry which is preliminary data.</text>
</comment>
<dbReference type="Proteomes" id="UP000548476">
    <property type="component" value="Unassembled WGS sequence"/>
</dbReference>
<protein>
    <submittedName>
        <fullName evidence="3">Transcriptional regulator with XRE-family HTH domain</fullName>
    </submittedName>
</protein>
<evidence type="ECO:0000313" key="4">
    <source>
        <dbReference type="Proteomes" id="UP000548476"/>
    </source>
</evidence>
<feature type="domain" description="DUF5753" evidence="2">
    <location>
        <begin position="113"/>
        <end position="283"/>
    </location>
</feature>
<dbReference type="InterPro" id="IPR043917">
    <property type="entry name" value="DUF5753"/>
</dbReference>
<accession>A0A841FXY5</accession>
<dbReference type="SUPFAM" id="SSF47413">
    <property type="entry name" value="lambda repressor-like DNA-binding domains"/>
    <property type="match status" value="1"/>
</dbReference>
<name>A0A841FXY5_9ACTN</name>
<proteinExistence type="predicted"/>
<gene>
    <name evidence="3" type="ORF">HNR73_006464</name>
</gene>